<dbReference type="EMBL" id="CARXXK010000001">
    <property type="protein sequence ID" value="CAI6351640.1"/>
    <property type="molecule type" value="Genomic_DNA"/>
</dbReference>
<protein>
    <submittedName>
        <fullName evidence="1">Uncharacterized protein</fullName>
    </submittedName>
</protein>
<organism evidence="1 4">
    <name type="scientific">Macrosiphum euphorbiae</name>
    <name type="common">potato aphid</name>
    <dbReference type="NCBI Taxonomy" id="13131"/>
    <lineage>
        <taxon>Eukaryota</taxon>
        <taxon>Metazoa</taxon>
        <taxon>Ecdysozoa</taxon>
        <taxon>Arthropoda</taxon>
        <taxon>Hexapoda</taxon>
        <taxon>Insecta</taxon>
        <taxon>Pterygota</taxon>
        <taxon>Neoptera</taxon>
        <taxon>Paraneoptera</taxon>
        <taxon>Hemiptera</taxon>
        <taxon>Sternorrhyncha</taxon>
        <taxon>Aphidomorpha</taxon>
        <taxon>Aphidoidea</taxon>
        <taxon>Aphididae</taxon>
        <taxon>Macrosiphini</taxon>
        <taxon>Macrosiphum</taxon>
    </lineage>
</organism>
<evidence type="ECO:0000313" key="1">
    <source>
        <dbReference type="EMBL" id="CAI6345111.1"/>
    </source>
</evidence>
<name>A0AAV0VLI6_9HEMI</name>
<dbReference type="AlphaFoldDB" id="A0AAV0VLI6"/>
<evidence type="ECO:0000313" key="3">
    <source>
        <dbReference type="EMBL" id="CAI6351640.1"/>
    </source>
</evidence>
<dbReference type="EMBL" id="CARXXK010000001">
    <property type="protein sequence ID" value="CAI6345111.1"/>
    <property type="molecule type" value="Genomic_DNA"/>
</dbReference>
<evidence type="ECO:0000313" key="2">
    <source>
        <dbReference type="EMBL" id="CAI6349315.1"/>
    </source>
</evidence>
<comment type="caution">
    <text evidence="1">The sequence shown here is derived from an EMBL/GenBank/DDBJ whole genome shotgun (WGS) entry which is preliminary data.</text>
</comment>
<sequence length="159" mass="18483">MPKPISQSVSIREITLSERNDEDNSIIVSQDEQEINHEGIIEVVRKKLRTRADARNRVKDQAKKFIQYQVGQQVLVKEHKLSSGEDNEIHKFFLLYRGPYTLVQIRDNNTVLVEDSRGQTMRYNVKNVKPYHSLPRKDEDLCFPPDPGKSCDPFLSFPN</sequence>
<proteinExistence type="predicted"/>
<evidence type="ECO:0000313" key="4">
    <source>
        <dbReference type="Proteomes" id="UP001160148"/>
    </source>
</evidence>
<keyword evidence="4" id="KW-1185">Reference proteome</keyword>
<reference evidence="1 4" key="1">
    <citation type="submission" date="2023-01" db="EMBL/GenBank/DDBJ databases">
        <authorList>
            <person name="Whitehead M."/>
        </authorList>
    </citation>
    <scope>NUCLEOTIDE SEQUENCE [LARGE SCALE GENOMIC DNA]</scope>
</reference>
<dbReference type="Proteomes" id="UP001160148">
    <property type="component" value="Unassembled WGS sequence"/>
</dbReference>
<dbReference type="EMBL" id="CARXXK010000001">
    <property type="protein sequence ID" value="CAI6349315.1"/>
    <property type="molecule type" value="Genomic_DNA"/>
</dbReference>
<accession>A0AAV0VLI6</accession>
<gene>
    <name evidence="1" type="ORF">MEUPH1_LOCUS2161</name>
    <name evidence="2" type="ORF">MEUPH1_LOCUS5891</name>
    <name evidence="3" type="ORF">MEUPH1_LOCUS7968</name>
</gene>